<sequence>MFKTIALFTALLVTTGWGTAAAQEHTSGHAAHPSSTESDTVQIRSAKDLFSKGEVEGHVRNYFMATFNHGSLSDNYANAIGAEIGYQTASLHGFRFGFAGLFTYNLFSSNLGERDFIAEKHPKLELELFDIEDPHNKADLDRLDELYLAYNSARLRAKVGRFSFTSPLMNPQDTRMKPYSFQGIKVQVPLQDIGLFTTAWFDHFSPRSTVEWFKAGETIGIFSPGLDEWGNPSAYPHHTQTKGVAVTGLQLNPNKGLQAEAWNYWIENVSNNSYGKAVVEVAPQVKAGMEGLYQFQIGNGGNSENALVYFPNQQQWLVGGMLAYEPQNLHLSLNYLHISGNGRFLFPREWGREQFFATISRGRMEGLGQSDLLVAKARKKWAGNFSSELALAKSWLPAPDDYRYNKYDAMSYWGWVADLNYTPAKPVLDGLSFRLLYIGRTSPDMDIPLKDMYYNTNFNNINFITQLTF</sequence>
<reference evidence="2 3" key="1">
    <citation type="submission" date="2018-04" db="EMBL/GenBank/DDBJ databases">
        <title>Genomic Encyclopedia of Type Strains, Phase IV (KMG-IV): sequencing the most valuable type-strain genomes for metagenomic binning, comparative biology and taxonomic classification.</title>
        <authorList>
            <person name="Goeker M."/>
        </authorList>
    </citation>
    <scope>NUCLEOTIDE SEQUENCE [LARGE SCALE GENOMIC DNA]</scope>
    <source>
        <strain evidence="2 3">DSM 100231</strain>
    </source>
</reference>
<dbReference type="InterPro" id="IPR023614">
    <property type="entry name" value="Porin_dom_sf"/>
</dbReference>
<protein>
    <recommendedName>
        <fullName evidence="4">Outer membrane OprD family porin</fullName>
    </recommendedName>
</protein>
<organism evidence="2 3">
    <name type="scientific">Pontibacter virosus</name>
    <dbReference type="NCBI Taxonomy" id="1765052"/>
    <lineage>
        <taxon>Bacteria</taxon>
        <taxon>Pseudomonadati</taxon>
        <taxon>Bacteroidota</taxon>
        <taxon>Cytophagia</taxon>
        <taxon>Cytophagales</taxon>
        <taxon>Hymenobacteraceae</taxon>
        <taxon>Pontibacter</taxon>
    </lineage>
</organism>
<evidence type="ECO:0000256" key="1">
    <source>
        <dbReference type="SAM" id="SignalP"/>
    </source>
</evidence>
<evidence type="ECO:0008006" key="4">
    <source>
        <dbReference type="Google" id="ProtNLM"/>
    </source>
</evidence>
<proteinExistence type="predicted"/>
<dbReference type="EMBL" id="QEKI01000003">
    <property type="protein sequence ID" value="PVY42247.1"/>
    <property type="molecule type" value="Genomic_DNA"/>
</dbReference>
<keyword evidence="3" id="KW-1185">Reference proteome</keyword>
<dbReference type="RefSeq" id="WP_116542425.1">
    <property type="nucleotide sequence ID" value="NZ_QEKI01000003.1"/>
</dbReference>
<dbReference type="Gene3D" id="2.40.160.10">
    <property type="entry name" value="Porin"/>
    <property type="match status" value="1"/>
</dbReference>
<dbReference type="Proteomes" id="UP000245466">
    <property type="component" value="Unassembled WGS sequence"/>
</dbReference>
<evidence type="ECO:0000313" key="3">
    <source>
        <dbReference type="Proteomes" id="UP000245466"/>
    </source>
</evidence>
<dbReference type="OrthoDB" id="862900at2"/>
<accession>A0A2U1B171</accession>
<feature type="signal peptide" evidence="1">
    <location>
        <begin position="1"/>
        <end position="22"/>
    </location>
</feature>
<name>A0A2U1B171_9BACT</name>
<evidence type="ECO:0000313" key="2">
    <source>
        <dbReference type="EMBL" id="PVY42247.1"/>
    </source>
</evidence>
<feature type="chain" id="PRO_5015644667" description="Outer membrane OprD family porin" evidence="1">
    <location>
        <begin position="23"/>
        <end position="469"/>
    </location>
</feature>
<keyword evidence="1" id="KW-0732">Signal</keyword>
<comment type="caution">
    <text evidence="2">The sequence shown here is derived from an EMBL/GenBank/DDBJ whole genome shotgun (WGS) entry which is preliminary data.</text>
</comment>
<dbReference type="AlphaFoldDB" id="A0A2U1B171"/>
<gene>
    <name evidence="2" type="ORF">C8E01_103113</name>
</gene>